<dbReference type="AlphaFoldDB" id="A0A8J5XAF1"/>
<evidence type="ECO:0000313" key="3">
    <source>
        <dbReference type="Proteomes" id="UP000751190"/>
    </source>
</evidence>
<sequence>MAVERWSLTLESGAVTPFTPSSEAHIALLERKLARVKSSATPLGRAKPGFVRELEARRFEEDPDAFGRHVATSRIGADDEMVEPLIAIGQGVDHSEPVELRAAAEAADAESDLGDDAGAAAAPSVGCVRQLLARCMGALITRLPGRELELRTVWKWARAALALCDRCGRRRQPVAVADSERQPAQSAPHAVTVRA</sequence>
<keyword evidence="3" id="KW-1185">Reference proteome</keyword>
<reference evidence="2" key="1">
    <citation type="submission" date="2021-05" db="EMBL/GenBank/DDBJ databases">
        <title>The genome of the haptophyte Pavlova lutheri (Diacronema luteri, Pavlovales) - a model for lipid biosynthesis in eukaryotic algae.</title>
        <authorList>
            <person name="Hulatt C.J."/>
            <person name="Posewitz M.C."/>
        </authorList>
    </citation>
    <scope>NUCLEOTIDE SEQUENCE</scope>
    <source>
        <strain evidence="2">NIVA-4/92</strain>
    </source>
</reference>
<evidence type="ECO:0000256" key="1">
    <source>
        <dbReference type="SAM" id="MobiDB-lite"/>
    </source>
</evidence>
<proteinExistence type="predicted"/>
<accession>A0A8J5XAF1</accession>
<gene>
    <name evidence="2" type="ORF">KFE25_003124</name>
</gene>
<name>A0A8J5XAF1_DIALT</name>
<feature type="region of interest" description="Disordered" evidence="1">
    <location>
        <begin position="174"/>
        <end position="195"/>
    </location>
</feature>
<comment type="caution">
    <text evidence="2">The sequence shown here is derived from an EMBL/GenBank/DDBJ whole genome shotgun (WGS) entry which is preliminary data.</text>
</comment>
<dbReference type="EMBL" id="JAGTXO010000038">
    <property type="protein sequence ID" value="KAG8459672.1"/>
    <property type="molecule type" value="Genomic_DNA"/>
</dbReference>
<evidence type="ECO:0000313" key="2">
    <source>
        <dbReference type="EMBL" id="KAG8459672.1"/>
    </source>
</evidence>
<protein>
    <submittedName>
        <fullName evidence="2">Uncharacterized protein</fullName>
    </submittedName>
</protein>
<organism evidence="2 3">
    <name type="scientific">Diacronema lutheri</name>
    <name type="common">Unicellular marine alga</name>
    <name type="synonym">Monochrysis lutheri</name>
    <dbReference type="NCBI Taxonomy" id="2081491"/>
    <lineage>
        <taxon>Eukaryota</taxon>
        <taxon>Haptista</taxon>
        <taxon>Haptophyta</taxon>
        <taxon>Pavlovophyceae</taxon>
        <taxon>Pavlovales</taxon>
        <taxon>Pavlovaceae</taxon>
        <taxon>Diacronema</taxon>
    </lineage>
</organism>
<dbReference type="Proteomes" id="UP000751190">
    <property type="component" value="Unassembled WGS sequence"/>
</dbReference>